<sequence length="274" mass="29924">MKIFLLTSLWVAAMAASTAGNPHELGPVPHLKIGNVTTQDGVELQYIQAGPPSGQQLLFIPGWRQTAAQWNKQIEYFSSAGYRVTTYDMRGHGDSAKPGFGYRLSRFGADLNDVINSLSLCGVSVVAHSMGSSVTWAFWDHVGAGSYLDVGAKEYLVSSLILACASSMFTSSISQSDLDWMIKQNRKMSDAHAATLLINHAFMDWRDVLPRIDIPALVLAGDASLNNATGITWAASQIPGAQKYIFTKGEKGSHFAFWENPELFNQVVERFVTS</sequence>
<dbReference type="GO" id="GO:0016787">
    <property type="term" value="F:hydrolase activity"/>
    <property type="evidence" value="ECO:0007669"/>
    <property type="project" value="UniProtKB-KW"/>
</dbReference>
<protein>
    <submittedName>
        <fullName evidence="4">Related to non-heme chloroperoxidase</fullName>
    </submittedName>
</protein>
<dbReference type="GO" id="GO:0004601">
    <property type="term" value="F:peroxidase activity"/>
    <property type="evidence" value="ECO:0007669"/>
    <property type="project" value="UniProtKB-KW"/>
</dbReference>
<dbReference type="GO" id="GO:0016020">
    <property type="term" value="C:membrane"/>
    <property type="evidence" value="ECO:0007669"/>
    <property type="project" value="TreeGrafter"/>
</dbReference>
<dbReference type="PANTHER" id="PTHR43798">
    <property type="entry name" value="MONOACYLGLYCEROL LIPASE"/>
    <property type="match status" value="1"/>
</dbReference>
<evidence type="ECO:0000313" key="4">
    <source>
        <dbReference type="EMBL" id="CCT76212.1"/>
    </source>
</evidence>
<dbReference type="HOGENOM" id="CLU_020336_12_0_1"/>
<dbReference type="VEuPathDB" id="FungiDB:FFUJ_14155"/>
<dbReference type="PANTHER" id="PTHR43798:SF31">
    <property type="entry name" value="AB HYDROLASE SUPERFAMILY PROTEIN YCLE"/>
    <property type="match status" value="1"/>
</dbReference>
<dbReference type="AlphaFoldDB" id="S0ENC3"/>
<evidence type="ECO:0000256" key="1">
    <source>
        <dbReference type="ARBA" id="ARBA00022801"/>
    </source>
</evidence>
<dbReference type="Pfam" id="PF12697">
    <property type="entry name" value="Abhydrolase_6"/>
    <property type="match status" value="1"/>
</dbReference>
<dbReference type="EMBL" id="HF679034">
    <property type="protein sequence ID" value="CCT76212.1"/>
    <property type="molecule type" value="Genomic_DNA"/>
</dbReference>
<keyword evidence="2" id="KW-0732">Signal</keyword>
<dbReference type="InterPro" id="IPR050266">
    <property type="entry name" value="AB_hydrolase_sf"/>
</dbReference>
<accession>S0ENC3</accession>
<dbReference type="SUPFAM" id="SSF53474">
    <property type="entry name" value="alpha/beta-Hydrolases"/>
    <property type="match status" value="1"/>
</dbReference>
<feature type="chain" id="PRO_5004485814" evidence="2">
    <location>
        <begin position="21"/>
        <end position="274"/>
    </location>
</feature>
<dbReference type="InterPro" id="IPR000073">
    <property type="entry name" value="AB_hydrolase_1"/>
</dbReference>
<keyword evidence="4" id="KW-0575">Peroxidase</keyword>
<dbReference type="Gene3D" id="3.40.50.1820">
    <property type="entry name" value="alpha/beta hydrolase"/>
    <property type="match status" value="2"/>
</dbReference>
<reference evidence="5" key="1">
    <citation type="journal article" date="2013" name="PLoS Pathog.">
        <title>Deciphering the cryptic genome: genome-wide analyses of the rice pathogen Fusarium fujikuroi reveal complex regulation of secondary metabolism and novel metabolites.</title>
        <authorList>
            <person name="Wiemann P."/>
            <person name="Sieber C.M."/>
            <person name="von Bargen K.W."/>
            <person name="Studt L."/>
            <person name="Niehaus E.M."/>
            <person name="Espino J.J."/>
            <person name="Huss K."/>
            <person name="Michielse C.B."/>
            <person name="Albermann S."/>
            <person name="Wagner D."/>
            <person name="Bergner S.V."/>
            <person name="Connolly L.R."/>
            <person name="Fischer A."/>
            <person name="Reuter G."/>
            <person name="Kleigrewe K."/>
            <person name="Bald T."/>
            <person name="Wingfield B.D."/>
            <person name="Ophir R."/>
            <person name="Freeman S."/>
            <person name="Hippler M."/>
            <person name="Smith K.M."/>
            <person name="Brown D.W."/>
            <person name="Proctor R.H."/>
            <person name="Munsterkotter M."/>
            <person name="Freitag M."/>
            <person name="Humpf H.U."/>
            <person name="Guldener U."/>
            <person name="Tudzynski B."/>
        </authorList>
    </citation>
    <scope>NUCLEOTIDE SEQUENCE [LARGE SCALE GENOMIC DNA]</scope>
    <source>
        <strain evidence="5">CBS 195.34 / IMI 58289 / NRRL A-6831</strain>
    </source>
</reference>
<dbReference type="STRING" id="1279085.S0ENC3"/>
<proteinExistence type="predicted"/>
<evidence type="ECO:0000256" key="2">
    <source>
        <dbReference type="SAM" id="SignalP"/>
    </source>
</evidence>
<gene>
    <name evidence="4" type="ORF">FFUJ_14155</name>
</gene>
<evidence type="ECO:0000259" key="3">
    <source>
        <dbReference type="Pfam" id="PF12697"/>
    </source>
</evidence>
<feature type="signal peptide" evidence="2">
    <location>
        <begin position="1"/>
        <end position="20"/>
    </location>
</feature>
<keyword evidence="4" id="KW-0560">Oxidoreductase</keyword>
<feature type="domain" description="AB hydrolase-1" evidence="3">
    <location>
        <begin position="57"/>
        <end position="266"/>
    </location>
</feature>
<evidence type="ECO:0000313" key="5">
    <source>
        <dbReference type="Proteomes" id="UP000016800"/>
    </source>
</evidence>
<organism evidence="4 5">
    <name type="scientific">Gibberella fujikuroi (strain CBS 195.34 / IMI 58289 / NRRL A-6831)</name>
    <name type="common">Bakanae and foot rot disease fungus</name>
    <name type="synonym">Fusarium fujikuroi</name>
    <dbReference type="NCBI Taxonomy" id="1279085"/>
    <lineage>
        <taxon>Eukaryota</taxon>
        <taxon>Fungi</taxon>
        <taxon>Dikarya</taxon>
        <taxon>Ascomycota</taxon>
        <taxon>Pezizomycotina</taxon>
        <taxon>Sordariomycetes</taxon>
        <taxon>Hypocreomycetidae</taxon>
        <taxon>Hypocreales</taxon>
        <taxon>Nectriaceae</taxon>
        <taxon>Fusarium</taxon>
        <taxon>Fusarium fujikuroi species complex</taxon>
    </lineage>
</organism>
<dbReference type="InterPro" id="IPR029058">
    <property type="entry name" value="AB_hydrolase_fold"/>
</dbReference>
<dbReference type="RefSeq" id="XP_023438258.1">
    <property type="nucleotide sequence ID" value="XM_023571206.1"/>
</dbReference>
<keyword evidence="1" id="KW-0378">Hydrolase</keyword>
<dbReference type="Proteomes" id="UP000016800">
    <property type="component" value="Chromosome XII"/>
</dbReference>
<dbReference type="GeneID" id="35407607"/>
<keyword evidence="5" id="KW-1185">Reference proteome</keyword>
<name>S0ENC3_GIBF5</name>